<dbReference type="Pfam" id="PF13531">
    <property type="entry name" value="SBP_bac_11"/>
    <property type="match status" value="1"/>
</dbReference>
<dbReference type="InterPro" id="IPR005950">
    <property type="entry name" value="ModA"/>
</dbReference>
<dbReference type="InterPro" id="IPR044084">
    <property type="entry name" value="AvModA-like_subst-bd"/>
</dbReference>
<reference evidence="5 6" key="1">
    <citation type="journal article" date="2019" name="Int. J. Syst. Evol. Microbiol.">
        <title>Undibacterium piscinae sp. nov., isolated from Korean shiner intestine.</title>
        <authorList>
            <person name="Lee S.Y."/>
            <person name="Kang W."/>
            <person name="Kim P.S."/>
            <person name="Kim H.S."/>
            <person name="Sung H."/>
            <person name="Shin N.R."/>
            <person name="Whon T.W."/>
            <person name="Yun J.H."/>
            <person name="Lee J.Y."/>
            <person name="Lee J.Y."/>
            <person name="Jung M.J."/>
            <person name="Jeong Y.S."/>
            <person name="Tak E.J."/>
            <person name="Han J.E."/>
            <person name="Hyun D.W."/>
            <person name="Kang M.S."/>
            <person name="Lee K.E."/>
            <person name="Lee B.H."/>
            <person name="Bae J.W."/>
        </authorList>
    </citation>
    <scope>NUCLEOTIDE SEQUENCE [LARGE SCALE GENOMIC DNA]</scope>
    <source>
        <strain evidence="5 6">S11R28</strain>
    </source>
</reference>
<dbReference type="AlphaFoldDB" id="A0A6M4AB56"/>
<sequence length="232" mass="25915">MADTLSVAVAANVQYVFDEIRLEFKKETGHEIRATYNSSGKFVTQIINGAPFDVFLSADMEYPEYLSKQAYTTAAPKIYAYGTLVLWTMKKRDLSQWQSLLSGDSITKIALANPKTAPYGREALKALAYYKLDASLKPRLVFGDSISQTNQYIHSGVADIGFTAKSVVLAKEMKDQGSWIEIPQQSYQAIAQGAVILKHGKEHHPVLAQQFYDFLYSAKARTILLNNGYRLP</sequence>
<dbReference type="Proteomes" id="UP000274350">
    <property type="component" value="Chromosome"/>
</dbReference>
<feature type="binding site" evidence="4">
    <location>
        <position position="39"/>
    </location>
    <ligand>
        <name>molybdate</name>
        <dbReference type="ChEBI" id="CHEBI:36264"/>
    </ligand>
</feature>
<comment type="similarity">
    <text evidence="1">Belongs to the bacterial solute-binding protein ModA family.</text>
</comment>
<evidence type="ECO:0000256" key="2">
    <source>
        <dbReference type="ARBA" id="ARBA00022723"/>
    </source>
</evidence>
<dbReference type="PANTHER" id="PTHR30632:SF14">
    <property type="entry name" value="TUNGSTATE_MOLYBDATE_CHROMATE-BINDING PROTEIN MODA"/>
    <property type="match status" value="1"/>
</dbReference>
<dbReference type="Gene3D" id="3.40.190.10">
    <property type="entry name" value="Periplasmic binding protein-like II"/>
    <property type="match status" value="2"/>
</dbReference>
<accession>A0A6M4AB56</accession>
<keyword evidence="3" id="KW-0732">Signal</keyword>
<dbReference type="SUPFAM" id="SSF53850">
    <property type="entry name" value="Periplasmic binding protein-like II"/>
    <property type="match status" value="1"/>
</dbReference>
<organism evidence="5 6">
    <name type="scientific">Undibacterium piscinae</name>
    <dbReference type="NCBI Taxonomy" id="2495591"/>
    <lineage>
        <taxon>Bacteria</taxon>
        <taxon>Pseudomonadati</taxon>
        <taxon>Pseudomonadota</taxon>
        <taxon>Betaproteobacteria</taxon>
        <taxon>Burkholderiales</taxon>
        <taxon>Oxalobacteraceae</taxon>
        <taxon>Undibacterium</taxon>
    </lineage>
</organism>
<dbReference type="InterPro" id="IPR050682">
    <property type="entry name" value="ModA/WtpA"/>
</dbReference>
<dbReference type="GO" id="GO:0030973">
    <property type="term" value="F:molybdate ion binding"/>
    <property type="evidence" value="ECO:0007669"/>
    <property type="project" value="InterPro"/>
</dbReference>
<dbReference type="PANTHER" id="PTHR30632">
    <property type="entry name" value="MOLYBDATE-BINDING PERIPLASMIC PROTEIN"/>
    <property type="match status" value="1"/>
</dbReference>
<dbReference type="NCBIfam" id="TIGR01256">
    <property type="entry name" value="modA"/>
    <property type="match status" value="1"/>
</dbReference>
<dbReference type="PIRSF" id="PIRSF004846">
    <property type="entry name" value="ModA"/>
    <property type="match status" value="1"/>
</dbReference>
<evidence type="ECO:0000313" key="5">
    <source>
        <dbReference type="EMBL" id="QJQ07627.1"/>
    </source>
</evidence>
<keyword evidence="4" id="KW-0500">Molybdenum</keyword>
<evidence type="ECO:0000256" key="4">
    <source>
        <dbReference type="PIRSR" id="PIRSR004846-1"/>
    </source>
</evidence>
<dbReference type="GO" id="GO:0046872">
    <property type="term" value="F:metal ion binding"/>
    <property type="evidence" value="ECO:0007669"/>
    <property type="project" value="UniProtKB-KW"/>
</dbReference>
<keyword evidence="6" id="KW-1185">Reference proteome</keyword>
<evidence type="ECO:0000256" key="1">
    <source>
        <dbReference type="ARBA" id="ARBA00009175"/>
    </source>
</evidence>
<evidence type="ECO:0000256" key="3">
    <source>
        <dbReference type="ARBA" id="ARBA00022729"/>
    </source>
</evidence>
<protein>
    <submittedName>
        <fullName evidence="5">Molybdate ABC transporter substrate-binding protein</fullName>
    </submittedName>
</protein>
<dbReference type="OrthoDB" id="9785015at2"/>
<gene>
    <name evidence="5" type="primary">modA</name>
    <name evidence="5" type="ORF">EJG51_006535</name>
</gene>
<feature type="binding site" evidence="4">
    <location>
        <position position="146"/>
    </location>
    <ligand>
        <name>molybdate</name>
        <dbReference type="ChEBI" id="CHEBI:36264"/>
    </ligand>
</feature>
<dbReference type="KEGG" id="upi:EJG51_006535"/>
<name>A0A6M4AB56_9BURK</name>
<dbReference type="EMBL" id="CP051152">
    <property type="protein sequence ID" value="QJQ07627.1"/>
    <property type="molecule type" value="Genomic_DNA"/>
</dbReference>
<dbReference type="GO" id="GO:0015689">
    <property type="term" value="P:molybdate ion transport"/>
    <property type="evidence" value="ECO:0007669"/>
    <property type="project" value="InterPro"/>
</dbReference>
<keyword evidence="2 4" id="KW-0479">Metal-binding</keyword>
<dbReference type="CDD" id="cd13539">
    <property type="entry name" value="PBP2_AvModA"/>
    <property type="match status" value="1"/>
</dbReference>
<proteinExistence type="inferred from homology"/>
<evidence type="ECO:0000313" key="6">
    <source>
        <dbReference type="Proteomes" id="UP000274350"/>
    </source>
</evidence>